<feature type="transmembrane region" description="Helical" evidence="13">
    <location>
        <begin position="139"/>
        <end position="156"/>
    </location>
</feature>
<comment type="caution">
    <text evidence="14">The sequence shown here is derived from an EMBL/GenBank/DDBJ whole genome shotgun (WGS) entry which is preliminary data.</text>
</comment>
<dbReference type="GO" id="GO:0006999">
    <property type="term" value="P:nuclear pore organization"/>
    <property type="evidence" value="ECO:0007669"/>
    <property type="project" value="TreeGrafter"/>
</dbReference>
<evidence type="ECO:0000256" key="3">
    <source>
        <dbReference type="ARBA" id="ARBA00005760"/>
    </source>
</evidence>
<dbReference type="AlphaFoldDB" id="A0A2H5QQF9"/>
<evidence type="ECO:0000256" key="2">
    <source>
        <dbReference type="ARBA" id="ARBA00004567"/>
    </source>
</evidence>
<feature type="transmembrane region" description="Helical" evidence="13">
    <location>
        <begin position="20"/>
        <end position="38"/>
    </location>
</feature>
<evidence type="ECO:0000256" key="4">
    <source>
        <dbReference type="ARBA" id="ARBA00022448"/>
    </source>
</evidence>
<keyword evidence="12" id="KW-0539">Nucleus</keyword>
<evidence type="ECO:0000256" key="12">
    <source>
        <dbReference type="ARBA" id="ARBA00023242"/>
    </source>
</evidence>
<accession>A0A2H5QQF9</accession>
<proteinExistence type="inferred from homology"/>
<evidence type="ECO:0000313" key="14">
    <source>
        <dbReference type="EMBL" id="GAY66862.1"/>
    </source>
</evidence>
<gene>
    <name evidence="14" type="ORF">CUMW_252210</name>
</gene>
<evidence type="ECO:0000313" key="15">
    <source>
        <dbReference type="Proteomes" id="UP000236630"/>
    </source>
</evidence>
<dbReference type="Pfam" id="PF09531">
    <property type="entry name" value="Ndc1_Nup"/>
    <property type="match status" value="2"/>
</dbReference>
<evidence type="ECO:0000256" key="7">
    <source>
        <dbReference type="ARBA" id="ARBA00022927"/>
    </source>
</evidence>
<feature type="transmembrane region" description="Helical" evidence="13">
    <location>
        <begin position="45"/>
        <end position="69"/>
    </location>
</feature>
<keyword evidence="8 13" id="KW-1133">Transmembrane helix</keyword>
<dbReference type="EMBL" id="BDQV01000629">
    <property type="protein sequence ID" value="GAY66862.1"/>
    <property type="molecule type" value="Genomic_DNA"/>
</dbReference>
<dbReference type="InterPro" id="IPR019049">
    <property type="entry name" value="Nucleoporin_prot_Ndc1/Nup"/>
</dbReference>
<reference evidence="14 15" key="1">
    <citation type="journal article" date="2017" name="Front. Genet.">
        <title>Draft sequencing of the heterozygous diploid genome of Satsuma (Citrus unshiu Marc.) using a hybrid assembly approach.</title>
        <authorList>
            <person name="Shimizu T."/>
            <person name="Tanizawa Y."/>
            <person name="Mochizuki T."/>
            <person name="Nagasaki H."/>
            <person name="Yoshioka T."/>
            <person name="Toyoda A."/>
            <person name="Fujiyama A."/>
            <person name="Kaminuma E."/>
            <person name="Nakamura Y."/>
        </authorList>
    </citation>
    <scope>NUCLEOTIDE SEQUENCE [LARGE SCALE GENOMIC DNA]</scope>
    <source>
        <strain evidence="15">cv. Miyagawa wase</strain>
    </source>
</reference>
<evidence type="ECO:0000256" key="11">
    <source>
        <dbReference type="ARBA" id="ARBA00023136"/>
    </source>
</evidence>
<dbReference type="GO" id="GO:0015031">
    <property type="term" value="P:protein transport"/>
    <property type="evidence" value="ECO:0007669"/>
    <property type="project" value="UniProtKB-KW"/>
</dbReference>
<evidence type="ECO:0000256" key="6">
    <source>
        <dbReference type="ARBA" id="ARBA00022816"/>
    </source>
</evidence>
<keyword evidence="9" id="KW-0811">Translocation</keyword>
<dbReference type="PANTHER" id="PTHR13269">
    <property type="entry name" value="NUCLEOPORIN NDC1"/>
    <property type="match status" value="1"/>
</dbReference>
<keyword evidence="6" id="KW-0509">mRNA transport</keyword>
<dbReference type="GO" id="GO:0070762">
    <property type="term" value="C:nuclear pore transmembrane ring"/>
    <property type="evidence" value="ECO:0007669"/>
    <property type="project" value="TreeGrafter"/>
</dbReference>
<keyword evidence="4" id="KW-0813">Transport</keyword>
<dbReference type="GO" id="GO:0030674">
    <property type="term" value="F:protein-macromolecule adaptor activity"/>
    <property type="evidence" value="ECO:0007669"/>
    <property type="project" value="TreeGrafter"/>
</dbReference>
<evidence type="ECO:0000256" key="8">
    <source>
        <dbReference type="ARBA" id="ARBA00022989"/>
    </source>
</evidence>
<keyword evidence="11 13" id="KW-0472">Membrane</keyword>
<sequence>MSSSPVEPETVVKNRHLGFLIWQSIPSTAIFLLFKLLVLSPRCSILTFLFTLSTFHVSQLAFSSALSFASSPPQPKRPVPPLRLAFSLLSSWSPDFRRRAVVSFTLMLFVAVAAASGFLSVASVCWLEGFDGVELFWRVGFRGFVCGLLYAFFYVYKQRWVLEFPIIQRPPFFSFKMGLPSAIKKALKLSGAAYLFSALPVVFLADQLKSEVAIGKFISEQITFYIGTFAVFLCWELDHHLHQVLHTKRFMFAPPKGSAAAETNPSEPLLAALEESTPSSLLQYLAYLDLCMVCENNVDTWRRAAFFEETSETYRRVINVSLKPLKQLATKLGEGMEAGSVDKDISNQLLSPTDMRVDSKYSEELNNFQLCSWCARTAASLTVHSHKEDRFGVAQLSGSNIDVISTLLSCLLAVEAFMGKKTNLQAPHHLMGPAGIKWAQLNTGRRDTGMVKKRGGLLHSKAFAMADVLRTSIYCIVSAFHDEMISSAKAGVLEKDWLVSGKPLFGTRELLLQKLRLFLDFQAC</sequence>
<dbReference type="STRING" id="55188.A0A2H5QQF9"/>
<evidence type="ECO:0000256" key="10">
    <source>
        <dbReference type="ARBA" id="ARBA00023132"/>
    </source>
</evidence>
<organism evidence="14 15">
    <name type="scientific">Citrus unshiu</name>
    <name type="common">Satsuma mandarin</name>
    <name type="synonym">Citrus nobilis var. unshiu</name>
    <dbReference type="NCBI Taxonomy" id="55188"/>
    <lineage>
        <taxon>Eukaryota</taxon>
        <taxon>Viridiplantae</taxon>
        <taxon>Streptophyta</taxon>
        <taxon>Embryophyta</taxon>
        <taxon>Tracheophyta</taxon>
        <taxon>Spermatophyta</taxon>
        <taxon>Magnoliopsida</taxon>
        <taxon>eudicotyledons</taxon>
        <taxon>Gunneridae</taxon>
        <taxon>Pentapetalae</taxon>
        <taxon>rosids</taxon>
        <taxon>malvids</taxon>
        <taxon>Sapindales</taxon>
        <taxon>Rutaceae</taxon>
        <taxon>Aurantioideae</taxon>
        <taxon>Citrus</taxon>
    </lineage>
</organism>
<keyword evidence="5 13" id="KW-0812">Transmembrane</keyword>
<dbReference type="PANTHER" id="PTHR13269:SF6">
    <property type="entry name" value="NUCLEOPORIN NDC1"/>
    <property type="match status" value="1"/>
</dbReference>
<comment type="subcellular location">
    <subcellularLocation>
        <location evidence="1">Nucleus membrane</location>
        <topology evidence="1">Multi-pass membrane protein</topology>
    </subcellularLocation>
    <subcellularLocation>
        <location evidence="2">Nucleus</location>
        <location evidence="2">Nuclear pore complex</location>
    </subcellularLocation>
</comment>
<dbReference type="GO" id="GO:0051028">
    <property type="term" value="P:mRNA transport"/>
    <property type="evidence" value="ECO:0007669"/>
    <property type="project" value="UniProtKB-KW"/>
</dbReference>
<feature type="transmembrane region" description="Helical" evidence="13">
    <location>
        <begin position="100"/>
        <end position="127"/>
    </location>
</feature>
<name>A0A2H5QQF9_CITUN</name>
<evidence type="ECO:0000256" key="13">
    <source>
        <dbReference type="SAM" id="Phobius"/>
    </source>
</evidence>
<evidence type="ECO:0008006" key="16">
    <source>
        <dbReference type="Google" id="ProtNLM"/>
    </source>
</evidence>
<comment type="similarity">
    <text evidence="3">Belongs to the NDC1 family.</text>
</comment>
<keyword evidence="7" id="KW-0653">Protein transport</keyword>
<evidence type="ECO:0000256" key="9">
    <source>
        <dbReference type="ARBA" id="ARBA00023010"/>
    </source>
</evidence>
<keyword evidence="15" id="KW-1185">Reference proteome</keyword>
<keyword evidence="10" id="KW-0906">Nuclear pore complex</keyword>
<dbReference type="GO" id="GO:0031965">
    <property type="term" value="C:nuclear membrane"/>
    <property type="evidence" value="ECO:0007669"/>
    <property type="project" value="UniProtKB-SubCell"/>
</dbReference>
<evidence type="ECO:0000256" key="1">
    <source>
        <dbReference type="ARBA" id="ARBA00004232"/>
    </source>
</evidence>
<protein>
    <recommendedName>
        <fullName evidence="16">Nucleoporin protein Ndc1-Nup</fullName>
    </recommendedName>
</protein>
<evidence type="ECO:0000256" key="5">
    <source>
        <dbReference type="ARBA" id="ARBA00022692"/>
    </source>
</evidence>
<dbReference type="Proteomes" id="UP000236630">
    <property type="component" value="Unassembled WGS sequence"/>
</dbReference>